<evidence type="ECO:0000313" key="3">
    <source>
        <dbReference type="EMBL" id="KAL2042833.1"/>
    </source>
</evidence>
<keyword evidence="4" id="KW-1185">Reference proteome</keyword>
<protein>
    <submittedName>
        <fullName evidence="3">Uncharacterized protein</fullName>
    </submittedName>
</protein>
<accession>A0ABR4AHF3</accession>
<proteinExistence type="predicted"/>
<dbReference type="EMBL" id="JBEFKJ010000013">
    <property type="protein sequence ID" value="KAL2042833.1"/>
    <property type="molecule type" value="Genomic_DNA"/>
</dbReference>
<feature type="signal peptide" evidence="2">
    <location>
        <begin position="1"/>
        <end position="18"/>
    </location>
</feature>
<feature type="chain" id="PRO_5047325912" evidence="2">
    <location>
        <begin position="19"/>
        <end position="265"/>
    </location>
</feature>
<reference evidence="3 4" key="1">
    <citation type="submission" date="2024-09" db="EMBL/GenBank/DDBJ databases">
        <title>Rethinking Asexuality: The Enigmatic Case of Functional Sexual Genes in Lepraria (Stereocaulaceae).</title>
        <authorList>
            <person name="Doellman M."/>
            <person name="Sun Y."/>
            <person name="Barcenas-Pena A."/>
            <person name="Lumbsch H.T."/>
            <person name="Grewe F."/>
        </authorList>
    </citation>
    <scope>NUCLEOTIDE SEQUENCE [LARGE SCALE GENOMIC DNA]</scope>
    <source>
        <strain evidence="3 4">Mercado 3170</strain>
    </source>
</reference>
<evidence type="ECO:0000256" key="2">
    <source>
        <dbReference type="SAM" id="SignalP"/>
    </source>
</evidence>
<keyword evidence="2" id="KW-0732">Signal</keyword>
<dbReference type="Proteomes" id="UP001590950">
    <property type="component" value="Unassembled WGS sequence"/>
</dbReference>
<gene>
    <name evidence="3" type="ORF">N7G274_004593</name>
</gene>
<sequence length="265" mass="31280">MHLTTYLCVCLLGTVANAGPVPRSDLARRTSNKEQELKRCDKIWALKEMDALSTLNDLNGCPPPAKGENEEEKSDTRGMWDVLREKQIEAVRSGSALSENSTRKAETMERIGKGLTSSKEKEDKGRQREARGHSGNLRKTDKEMEKEKKRLAKERKQRKKKAKKMRKQQKEQDWLDNFYLKKKMKQLAKEKKKDEQAERKSREKEEKGEKKWRNKFEKEKKKEEKERAEGKKEEEEKMRHANRLKEENRKAEESKENFLEEEANE</sequence>
<feature type="compositionally biased region" description="Basic residues" evidence="1">
    <location>
        <begin position="149"/>
        <end position="167"/>
    </location>
</feature>
<comment type="caution">
    <text evidence="3">The sequence shown here is derived from an EMBL/GenBank/DDBJ whole genome shotgun (WGS) entry which is preliminary data.</text>
</comment>
<feature type="compositionally biased region" description="Basic and acidic residues" evidence="1">
    <location>
        <begin position="101"/>
        <end position="148"/>
    </location>
</feature>
<feature type="region of interest" description="Disordered" evidence="1">
    <location>
        <begin position="56"/>
        <end position="79"/>
    </location>
</feature>
<evidence type="ECO:0000256" key="1">
    <source>
        <dbReference type="SAM" id="MobiDB-lite"/>
    </source>
</evidence>
<name>A0ABR4AHF3_9LECA</name>
<feature type="region of interest" description="Disordered" evidence="1">
    <location>
        <begin position="91"/>
        <end position="265"/>
    </location>
</feature>
<feature type="compositionally biased region" description="Basic and acidic residues" evidence="1">
    <location>
        <begin position="187"/>
        <end position="258"/>
    </location>
</feature>
<evidence type="ECO:0000313" key="4">
    <source>
        <dbReference type="Proteomes" id="UP001590950"/>
    </source>
</evidence>
<organism evidence="3 4">
    <name type="scientific">Stereocaulon virgatum</name>
    <dbReference type="NCBI Taxonomy" id="373712"/>
    <lineage>
        <taxon>Eukaryota</taxon>
        <taxon>Fungi</taxon>
        <taxon>Dikarya</taxon>
        <taxon>Ascomycota</taxon>
        <taxon>Pezizomycotina</taxon>
        <taxon>Lecanoromycetes</taxon>
        <taxon>OSLEUM clade</taxon>
        <taxon>Lecanoromycetidae</taxon>
        <taxon>Lecanorales</taxon>
        <taxon>Lecanorineae</taxon>
        <taxon>Stereocaulaceae</taxon>
        <taxon>Stereocaulon</taxon>
    </lineage>
</organism>